<dbReference type="EMBL" id="JAPESX010003305">
    <property type="protein sequence ID" value="KAJ8105243.1"/>
    <property type="molecule type" value="Genomic_DNA"/>
</dbReference>
<organism evidence="1 2">
    <name type="scientific">Nemania bipapillata</name>
    <dbReference type="NCBI Taxonomy" id="110536"/>
    <lineage>
        <taxon>Eukaryota</taxon>
        <taxon>Fungi</taxon>
        <taxon>Dikarya</taxon>
        <taxon>Ascomycota</taxon>
        <taxon>Pezizomycotina</taxon>
        <taxon>Sordariomycetes</taxon>
        <taxon>Xylariomycetidae</taxon>
        <taxon>Xylariales</taxon>
        <taxon>Xylariaceae</taxon>
        <taxon>Nemania</taxon>
    </lineage>
</organism>
<dbReference type="Proteomes" id="UP001153334">
    <property type="component" value="Unassembled WGS sequence"/>
</dbReference>
<accession>A0ACC2HR90</accession>
<name>A0ACC2HR90_9PEZI</name>
<gene>
    <name evidence="1" type="ORF">ONZ43_g7503</name>
</gene>
<protein>
    <submittedName>
        <fullName evidence="1">Uncharacterized protein</fullName>
    </submittedName>
</protein>
<comment type="caution">
    <text evidence="1">The sequence shown here is derived from an EMBL/GenBank/DDBJ whole genome shotgun (WGS) entry which is preliminary data.</text>
</comment>
<reference evidence="1" key="1">
    <citation type="submission" date="2022-11" db="EMBL/GenBank/DDBJ databases">
        <title>Genome Sequence of Nemania bipapillata.</title>
        <authorList>
            <person name="Buettner E."/>
        </authorList>
    </citation>
    <scope>NUCLEOTIDE SEQUENCE</scope>
    <source>
        <strain evidence="1">CP14</strain>
    </source>
</reference>
<evidence type="ECO:0000313" key="2">
    <source>
        <dbReference type="Proteomes" id="UP001153334"/>
    </source>
</evidence>
<sequence length="353" mass="41226">MATPRVTFIGSYPNPEGHHIPRPSSGGPEVVDIQAPRREKDDEMHEAQLRAKYQAEFNKKFEIEKEFERERRNERMAIMEGLKQQVEAIRREAVDQAERKIRVEAQERAQQQGWEKRMEDRKQETEIALAKAIAVAEAESAAKIEATKRAIEEEKRKMKEEYEMVKKKEKETQQQLEREIRDSIEAGRRAYEEVEAAERLKEEQLRKAEVERKEKQEADARDLEAAMRLAEEENTRKWAAEEVRKDQEVLNQIHLKDALGRKYKIPFAIGRTWQGMEQFIEAAFLHIDIVGPEVRAGHYDLIGPDGAIILPQIWDLMVQPGWNVSMHMWPRPQSLRRQPLPVSLRAARLARSP</sequence>
<keyword evidence="2" id="KW-1185">Reference proteome</keyword>
<proteinExistence type="predicted"/>
<evidence type="ECO:0000313" key="1">
    <source>
        <dbReference type="EMBL" id="KAJ8105243.1"/>
    </source>
</evidence>